<dbReference type="GO" id="GO:0003677">
    <property type="term" value="F:DNA binding"/>
    <property type="evidence" value="ECO:0007669"/>
    <property type="project" value="InterPro"/>
</dbReference>
<accession>A0A1J5AYV1</accession>
<dbReference type="Proteomes" id="UP000183605">
    <property type="component" value="Unassembled WGS sequence"/>
</dbReference>
<comment type="caution">
    <text evidence="1">The sequence shown here is derived from an EMBL/GenBank/DDBJ whole genome shotgun (WGS) entry which is preliminary data.</text>
</comment>
<sequence length="77" mass="8744">MDKIQKSLARIEGQVRGINKMYAGKKPCLELVQQAAAARQALGRVGRELLKQEACQCILKQSEKNKFDKILKQLFKN</sequence>
<organism evidence="1 2">
    <name type="scientific">Candidatus Beckwithbacteria bacterium CG2_30_44_31</name>
    <dbReference type="NCBI Taxonomy" id="1805035"/>
    <lineage>
        <taxon>Bacteria</taxon>
        <taxon>Candidatus Beckwithiibacteriota</taxon>
    </lineage>
</organism>
<dbReference type="EMBL" id="MNXQ01000026">
    <property type="protein sequence ID" value="OIP03721.1"/>
    <property type="molecule type" value="Genomic_DNA"/>
</dbReference>
<dbReference type="GO" id="GO:0046872">
    <property type="term" value="F:metal ion binding"/>
    <property type="evidence" value="ECO:0007669"/>
    <property type="project" value="InterPro"/>
</dbReference>
<evidence type="ECO:0008006" key="3">
    <source>
        <dbReference type="Google" id="ProtNLM"/>
    </source>
</evidence>
<gene>
    <name evidence="1" type="ORF">AUK18_01335</name>
</gene>
<dbReference type="PANTHER" id="PTHR33677">
    <property type="entry name" value="TRANSCRIPTIONAL REPRESSOR FRMR-RELATED"/>
    <property type="match status" value="1"/>
</dbReference>
<evidence type="ECO:0000313" key="2">
    <source>
        <dbReference type="Proteomes" id="UP000183605"/>
    </source>
</evidence>
<protein>
    <recommendedName>
        <fullName evidence="3">Transcriptional regulator</fullName>
    </recommendedName>
</protein>
<dbReference type="InterPro" id="IPR003735">
    <property type="entry name" value="Metal_Tscrpt_repr"/>
</dbReference>
<evidence type="ECO:0000313" key="1">
    <source>
        <dbReference type="EMBL" id="OIP03721.1"/>
    </source>
</evidence>
<dbReference type="InterPro" id="IPR038390">
    <property type="entry name" value="Metal_Tscrpt_repr_sf"/>
</dbReference>
<dbReference type="Pfam" id="PF02583">
    <property type="entry name" value="Trns_repr_metal"/>
    <property type="match status" value="1"/>
</dbReference>
<reference evidence="1 2" key="1">
    <citation type="journal article" date="2016" name="Environ. Microbiol.">
        <title>Genomic resolution of a cold subsurface aquifer community provides metabolic insights for novel microbes adapted to high CO concentrations.</title>
        <authorList>
            <person name="Probst A.J."/>
            <person name="Castelle C.J."/>
            <person name="Singh A."/>
            <person name="Brown C.T."/>
            <person name="Anantharaman K."/>
            <person name="Sharon I."/>
            <person name="Hug L.A."/>
            <person name="Burstein D."/>
            <person name="Emerson J.B."/>
            <person name="Thomas B.C."/>
            <person name="Banfield J.F."/>
        </authorList>
    </citation>
    <scope>NUCLEOTIDE SEQUENCE [LARGE SCALE GENOMIC DNA]</scope>
    <source>
        <strain evidence="1">CG2_30_44_31</strain>
    </source>
</reference>
<dbReference type="GO" id="GO:0045892">
    <property type="term" value="P:negative regulation of DNA-templated transcription"/>
    <property type="evidence" value="ECO:0007669"/>
    <property type="project" value="UniProtKB-ARBA"/>
</dbReference>
<dbReference type="Gene3D" id="1.20.58.1000">
    <property type="entry name" value="Metal-sensitive repressor, helix protomer"/>
    <property type="match status" value="1"/>
</dbReference>
<dbReference type="AlphaFoldDB" id="A0A1J5AYV1"/>
<proteinExistence type="predicted"/>
<name>A0A1J5AYV1_9BACT</name>